<dbReference type="InterPro" id="IPR000259">
    <property type="entry name" value="Adhesion_dom_fimbrial"/>
</dbReference>
<evidence type="ECO:0000256" key="1">
    <source>
        <dbReference type="ARBA" id="ARBA00004561"/>
    </source>
</evidence>
<dbReference type="GO" id="GO:0043709">
    <property type="term" value="P:cell adhesion involved in single-species biofilm formation"/>
    <property type="evidence" value="ECO:0007669"/>
    <property type="project" value="TreeGrafter"/>
</dbReference>
<dbReference type="SUPFAM" id="SSF49401">
    <property type="entry name" value="Bacterial adhesins"/>
    <property type="match status" value="1"/>
</dbReference>
<evidence type="ECO:0000259" key="5">
    <source>
        <dbReference type="Pfam" id="PF00419"/>
    </source>
</evidence>
<evidence type="ECO:0000256" key="4">
    <source>
        <dbReference type="ARBA" id="ARBA00023263"/>
    </source>
</evidence>
<sequence>MAVYQHVGLQITGILFSLIFGGTPVFAAKEVGMRHEGVTQLVGSVISTPCSIVMSNRYQTVDFSSLTMTKLSTAVEREQQTRPFDIELRDCGSVYSTIDSKTWTIRFDGQGADNIHAFVLQGPSQGLGVSVLDNTKNILIPGESYPLFKSVLRQGKSGQTLFLRYFLRLELTGKPLQAGSYQGLVRFLSIINKA</sequence>
<evidence type="ECO:0000313" key="7">
    <source>
        <dbReference type="Proteomes" id="UP000179588"/>
    </source>
</evidence>
<keyword evidence="4" id="KW-0281">Fimbrium</keyword>
<name>A0A1S1HS42_PROST</name>
<accession>A0A1S1HS42</accession>
<comment type="caution">
    <text evidence="6">The sequence shown here is derived from an EMBL/GenBank/DDBJ whole genome shotgun (WGS) entry which is preliminary data.</text>
</comment>
<dbReference type="InterPro" id="IPR050263">
    <property type="entry name" value="Bact_Fimbrial_Adh_Pro"/>
</dbReference>
<dbReference type="Gene3D" id="2.60.40.1090">
    <property type="entry name" value="Fimbrial-type adhesion domain"/>
    <property type="match status" value="1"/>
</dbReference>
<keyword evidence="3" id="KW-0732">Signal</keyword>
<dbReference type="PANTHER" id="PTHR33420">
    <property type="entry name" value="FIMBRIAL SUBUNIT ELFA-RELATED"/>
    <property type="match status" value="1"/>
</dbReference>
<dbReference type="InterPro" id="IPR008966">
    <property type="entry name" value="Adhesion_dom_sf"/>
</dbReference>
<comment type="subcellular location">
    <subcellularLocation>
        <location evidence="1">Fimbrium</location>
    </subcellularLocation>
</comment>
<evidence type="ECO:0000256" key="3">
    <source>
        <dbReference type="ARBA" id="ARBA00022729"/>
    </source>
</evidence>
<feature type="domain" description="Fimbrial-type adhesion" evidence="5">
    <location>
        <begin position="42"/>
        <end position="156"/>
    </location>
</feature>
<dbReference type="Pfam" id="PF00419">
    <property type="entry name" value="Fimbrial"/>
    <property type="match status" value="1"/>
</dbReference>
<protein>
    <submittedName>
        <fullName evidence="6">Fimbrial protein</fullName>
    </submittedName>
</protein>
<dbReference type="GO" id="GO:0009289">
    <property type="term" value="C:pilus"/>
    <property type="evidence" value="ECO:0007669"/>
    <property type="project" value="UniProtKB-SubCell"/>
</dbReference>
<dbReference type="Proteomes" id="UP000179588">
    <property type="component" value="Unassembled WGS sequence"/>
</dbReference>
<organism evidence="6 7">
    <name type="scientific">Providencia stuartii</name>
    <dbReference type="NCBI Taxonomy" id="588"/>
    <lineage>
        <taxon>Bacteria</taxon>
        <taxon>Pseudomonadati</taxon>
        <taxon>Pseudomonadota</taxon>
        <taxon>Gammaproteobacteria</taxon>
        <taxon>Enterobacterales</taxon>
        <taxon>Morganellaceae</taxon>
        <taxon>Providencia</taxon>
    </lineage>
</organism>
<dbReference type="AlphaFoldDB" id="A0A1S1HS42"/>
<gene>
    <name evidence="6" type="ORF">A3Q29_16000</name>
</gene>
<evidence type="ECO:0000256" key="2">
    <source>
        <dbReference type="ARBA" id="ARBA00006671"/>
    </source>
</evidence>
<keyword evidence="7" id="KW-1185">Reference proteome</keyword>
<dbReference type="InterPro" id="IPR036937">
    <property type="entry name" value="Adhesion_dom_fimbrial_sf"/>
</dbReference>
<reference evidence="6 7" key="1">
    <citation type="submission" date="2016-03" db="EMBL/GenBank/DDBJ databases">
        <title>Genome sequence of Providencia stuartii strain, isolated from the salivary glands of larval Lucilia sericata.</title>
        <authorList>
            <person name="Yuan Y."/>
            <person name="Zhang Y."/>
            <person name="Fu S."/>
            <person name="Crippen T.L."/>
            <person name="Visi D."/>
            <person name="Benbow M.E."/>
            <person name="Allen M."/>
            <person name="Tomberlin J.K."/>
            <person name="Sze S.-H."/>
            <person name="Tarone A.M."/>
        </authorList>
    </citation>
    <scope>NUCLEOTIDE SEQUENCE [LARGE SCALE GENOMIC DNA]</scope>
    <source>
        <strain evidence="6 7">Crippen</strain>
    </source>
</reference>
<evidence type="ECO:0000313" key="6">
    <source>
        <dbReference type="EMBL" id="OHT25075.1"/>
    </source>
</evidence>
<dbReference type="EMBL" id="LVIE01000079">
    <property type="protein sequence ID" value="OHT25075.1"/>
    <property type="molecule type" value="Genomic_DNA"/>
</dbReference>
<dbReference type="PANTHER" id="PTHR33420:SF3">
    <property type="entry name" value="FIMBRIAL SUBUNIT ELFA"/>
    <property type="match status" value="1"/>
</dbReference>
<comment type="similarity">
    <text evidence="2">Belongs to the fimbrial protein family.</text>
</comment>
<proteinExistence type="inferred from homology"/>